<reference evidence="1 2" key="1">
    <citation type="submission" date="2016-10" db="EMBL/GenBank/DDBJ databases">
        <authorList>
            <person name="de Groot N.N."/>
        </authorList>
    </citation>
    <scope>NUCLEOTIDE SEQUENCE [LARGE SCALE GENOMIC DNA]</scope>
    <source>
        <strain evidence="1 2">AR32</strain>
    </source>
</reference>
<sequence length="415" mass="46992">MVMQESTKVLLLSTNDTGGAGLYYLGIVEMLRKKGMDATMVVCNKYSDSEACVGVYDAHTRWGRIRILLNHCYCKMRKILAFGKTDKKYIMFDLQISMVSAKKILSLYGKRPDLIGVGWVTDFVSAKTIKELQKLTGATVNYSMVDNAPIGGGCHYPWDCQGYTKNCFPCPALAPTNKRAQKTLLFKHRYITPDMSISSTTNDINRAKKSLLFRNSKHIAHFTLRPNPYYFSKEEGRSFFGIEEDRYVIFCGAASIKAERKGFKELIESLGIVKQRTDISNVTIIVAGGECGDFPEEYDVRKVGKLSFEDLFRAYACADLFLCPSLEDSGPMMINYGVMAYIPVVAFEMGVALDIIRHKENGYIAKWRDVDDFAEGILYCMTNHDRIQSELKQINNQLMEESKKNNVWKSLGIEM</sequence>
<gene>
    <name evidence="1" type="ORF">SAMN05216354_1797</name>
</gene>
<dbReference type="GO" id="GO:0016740">
    <property type="term" value="F:transferase activity"/>
    <property type="evidence" value="ECO:0007669"/>
    <property type="project" value="UniProtKB-KW"/>
</dbReference>
<dbReference type="EMBL" id="FNUV01000004">
    <property type="protein sequence ID" value="SEF83346.1"/>
    <property type="molecule type" value="Genomic_DNA"/>
</dbReference>
<evidence type="ECO:0000313" key="2">
    <source>
        <dbReference type="Proteomes" id="UP000236735"/>
    </source>
</evidence>
<keyword evidence="1" id="KW-0808">Transferase</keyword>
<evidence type="ECO:0000313" key="1">
    <source>
        <dbReference type="EMBL" id="SEF83346.1"/>
    </source>
</evidence>
<dbReference type="Proteomes" id="UP000236735">
    <property type="component" value="Unassembled WGS sequence"/>
</dbReference>
<dbReference type="AlphaFoldDB" id="A0A1H5V877"/>
<dbReference type="Gene3D" id="3.40.50.2000">
    <property type="entry name" value="Glycogen Phosphorylase B"/>
    <property type="match status" value="1"/>
</dbReference>
<accession>A0A1H5V877</accession>
<dbReference type="PANTHER" id="PTHR12526:SF630">
    <property type="entry name" value="GLYCOSYLTRANSFERASE"/>
    <property type="match status" value="1"/>
</dbReference>
<dbReference type="Pfam" id="PF13692">
    <property type="entry name" value="Glyco_trans_1_4"/>
    <property type="match status" value="1"/>
</dbReference>
<protein>
    <submittedName>
        <fullName evidence="1">Glycosyl transferases group 1</fullName>
    </submittedName>
</protein>
<dbReference type="RefSeq" id="WP_103915728.1">
    <property type="nucleotide sequence ID" value="NZ_FNUV01000004.1"/>
</dbReference>
<name>A0A1H5V877_XYLRU</name>
<dbReference type="PANTHER" id="PTHR12526">
    <property type="entry name" value="GLYCOSYLTRANSFERASE"/>
    <property type="match status" value="1"/>
</dbReference>
<proteinExistence type="predicted"/>
<organism evidence="1 2">
    <name type="scientific">Xylanibacter ruminicola</name>
    <name type="common">Prevotella ruminicola</name>
    <dbReference type="NCBI Taxonomy" id="839"/>
    <lineage>
        <taxon>Bacteria</taxon>
        <taxon>Pseudomonadati</taxon>
        <taxon>Bacteroidota</taxon>
        <taxon>Bacteroidia</taxon>
        <taxon>Bacteroidales</taxon>
        <taxon>Prevotellaceae</taxon>
        <taxon>Xylanibacter</taxon>
    </lineage>
</organism>
<dbReference type="SUPFAM" id="SSF53756">
    <property type="entry name" value="UDP-Glycosyltransferase/glycogen phosphorylase"/>
    <property type="match status" value="1"/>
</dbReference>